<evidence type="ECO:0000313" key="1">
    <source>
        <dbReference type="EMBL" id="CAH8246862.1"/>
    </source>
</evidence>
<comment type="caution">
    <text evidence="1">The sequence shown here is derived from an EMBL/GenBank/DDBJ whole genome shotgun (WGS) entry which is preliminary data.</text>
</comment>
<organism evidence="1 2">
    <name type="scientific">Paenibacillus melissococcoides</name>
    <dbReference type="NCBI Taxonomy" id="2912268"/>
    <lineage>
        <taxon>Bacteria</taxon>
        <taxon>Bacillati</taxon>
        <taxon>Bacillota</taxon>
        <taxon>Bacilli</taxon>
        <taxon>Bacillales</taxon>
        <taxon>Paenibacillaceae</taxon>
        <taxon>Paenibacillus</taxon>
    </lineage>
</organism>
<dbReference type="Proteomes" id="UP001154322">
    <property type="component" value="Unassembled WGS sequence"/>
</dbReference>
<dbReference type="InterPro" id="IPR009319">
    <property type="entry name" value="Phage_A118_VSP1"/>
</dbReference>
<dbReference type="EMBL" id="CALYLO010000005">
    <property type="protein sequence ID" value="CAH8246862.1"/>
    <property type="molecule type" value="Genomic_DNA"/>
</dbReference>
<proteinExistence type="predicted"/>
<sequence>MRRWPLRTASQRATFLGEGKKRDEWGIYTVIMSAHDNCSPWCMPYQGTVMIDDVYTSLSKDRAAELSRDTGYLLLSYAMEQGAFHPNCRHTLATFFQGITQLPPPVDEETAKRNYEAEQRQRYIERQIRRYKRLEAGSLDDANQEKYAAKVEEWTERLKQHLADHPELRRMRRRERVELRNRGDIGVGKIYADISCGL</sequence>
<gene>
    <name evidence="1" type="ORF">WJ0W_004094</name>
</gene>
<name>A0ABN8U7A9_9BACL</name>
<evidence type="ECO:0000313" key="2">
    <source>
        <dbReference type="Proteomes" id="UP001154322"/>
    </source>
</evidence>
<keyword evidence="2" id="KW-1185">Reference proteome</keyword>
<accession>A0ABN8U7A9</accession>
<dbReference type="RefSeq" id="WP_261948783.1">
    <property type="nucleotide sequence ID" value="NZ_CALYLO010000005.1"/>
</dbReference>
<reference evidence="1" key="1">
    <citation type="submission" date="2022-06" db="EMBL/GenBank/DDBJ databases">
        <authorList>
            <person name="Dietemann V."/>
            <person name="Ory F."/>
            <person name="Dainat B."/>
            <person name="Oberhansli S."/>
        </authorList>
    </citation>
    <scope>NUCLEOTIDE SEQUENCE</scope>
    <source>
        <strain evidence="1">Ena-SAMPLE-TAB-26-04-2022-14:26:32:270-5432</strain>
    </source>
</reference>
<protein>
    <submittedName>
        <fullName evidence="1">Phage minor capsid protein</fullName>
    </submittedName>
</protein>
<dbReference type="Pfam" id="PF06152">
    <property type="entry name" value="Phage_min_cap2"/>
    <property type="match status" value="1"/>
</dbReference>